<accession>I9SFY9</accession>
<reference evidence="1 2" key="1">
    <citation type="submission" date="2012-02" db="EMBL/GenBank/DDBJ databases">
        <title>The Genome Sequence of Bacteroides nordii CL02T12C05.</title>
        <authorList>
            <consortium name="The Broad Institute Genome Sequencing Platform"/>
            <person name="Earl A."/>
            <person name="Ward D."/>
            <person name="Feldgarden M."/>
            <person name="Gevers D."/>
            <person name="Zitomersky N.L."/>
            <person name="Coyne M.J."/>
            <person name="Comstock L.E."/>
            <person name="Young S.K."/>
            <person name="Zeng Q."/>
            <person name="Gargeya S."/>
            <person name="Fitzgerald M."/>
            <person name="Haas B."/>
            <person name="Abouelleil A."/>
            <person name="Alvarado L."/>
            <person name="Arachchi H.M."/>
            <person name="Berlin A."/>
            <person name="Chapman S.B."/>
            <person name="Gearin G."/>
            <person name="Goldberg J."/>
            <person name="Griggs A."/>
            <person name="Gujja S."/>
            <person name="Hansen M."/>
            <person name="Heiman D."/>
            <person name="Howarth C."/>
            <person name="Larimer J."/>
            <person name="Lui A."/>
            <person name="MacDonald P.J.P."/>
            <person name="McCowen C."/>
            <person name="Montmayeur A."/>
            <person name="Murphy C."/>
            <person name="Neiman D."/>
            <person name="Pearson M."/>
            <person name="Priest M."/>
            <person name="Roberts A."/>
            <person name="Saif S."/>
            <person name="Shea T."/>
            <person name="Sisk P."/>
            <person name="Stolte C."/>
            <person name="Sykes S."/>
            <person name="Wortman J."/>
            <person name="Nusbaum C."/>
            <person name="Birren B."/>
        </authorList>
    </citation>
    <scope>NUCLEOTIDE SEQUENCE [LARGE SCALE GENOMIC DNA]</scope>
    <source>
        <strain evidence="1 2">CL02T12C05</strain>
    </source>
</reference>
<dbReference type="PATRIC" id="fig|997884.3.peg.312"/>
<dbReference type="EMBL" id="AGXS01000003">
    <property type="protein sequence ID" value="EIY54578.1"/>
    <property type="molecule type" value="Genomic_DNA"/>
</dbReference>
<protein>
    <submittedName>
        <fullName evidence="1">Uncharacterized protein</fullName>
    </submittedName>
</protein>
<sequence length="48" mass="5590">MVTYFCVTITLLFVFEILPRYVCIIEAIRTVQVAVTVSVRFNDKTVNY</sequence>
<gene>
    <name evidence="1" type="ORF">HMPREF1068_00291</name>
</gene>
<organism evidence="1 2">
    <name type="scientific">Bacteroides nordii CL02T12C05</name>
    <dbReference type="NCBI Taxonomy" id="997884"/>
    <lineage>
        <taxon>Bacteria</taxon>
        <taxon>Pseudomonadati</taxon>
        <taxon>Bacteroidota</taxon>
        <taxon>Bacteroidia</taxon>
        <taxon>Bacteroidales</taxon>
        <taxon>Bacteroidaceae</taxon>
        <taxon>Bacteroides</taxon>
    </lineage>
</organism>
<keyword evidence="2" id="KW-1185">Reference proteome</keyword>
<proteinExistence type="predicted"/>
<dbReference type="AlphaFoldDB" id="I9SFY9"/>
<comment type="caution">
    <text evidence="1">The sequence shown here is derived from an EMBL/GenBank/DDBJ whole genome shotgun (WGS) entry which is preliminary data.</text>
</comment>
<evidence type="ECO:0000313" key="2">
    <source>
        <dbReference type="Proteomes" id="UP000003089"/>
    </source>
</evidence>
<evidence type="ECO:0000313" key="1">
    <source>
        <dbReference type="EMBL" id="EIY54578.1"/>
    </source>
</evidence>
<dbReference type="HOGENOM" id="CLU_3149571_0_0_10"/>
<dbReference type="RefSeq" id="WP_007483091.1">
    <property type="nucleotide sequence ID" value="NZ_JH724314.1"/>
</dbReference>
<name>I9SFY9_9BACE</name>
<dbReference type="STRING" id="997884.HMPREF1068_00291"/>
<dbReference type="Proteomes" id="UP000003089">
    <property type="component" value="Unassembled WGS sequence"/>
</dbReference>